<comment type="caution">
    <text evidence="1">The sequence shown here is derived from an EMBL/GenBank/DDBJ whole genome shotgun (WGS) entry which is preliminary data.</text>
</comment>
<sequence length="75" mass="8229">MDALKISDMLGNPKLMLMSPNSPLHTFHIGRVEHGYGQPDCTTLGHMGFEVAKAKGRGTSQSSLTAFDTTFWVYV</sequence>
<evidence type="ECO:0000313" key="1">
    <source>
        <dbReference type="EMBL" id="KAJ4396402.1"/>
    </source>
</evidence>
<protein>
    <submittedName>
        <fullName evidence="1">Uncharacterized protein</fullName>
    </submittedName>
</protein>
<dbReference type="AlphaFoldDB" id="A0A9W8Z4C2"/>
<accession>A0A9W8Z4C2</accession>
<organism evidence="1 2">
    <name type="scientific">Gnomoniopsis smithogilvyi</name>
    <dbReference type="NCBI Taxonomy" id="1191159"/>
    <lineage>
        <taxon>Eukaryota</taxon>
        <taxon>Fungi</taxon>
        <taxon>Dikarya</taxon>
        <taxon>Ascomycota</taxon>
        <taxon>Pezizomycotina</taxon>
        <taxon>Sordariomycetes</taxon>
        <taxon>Sordariomycetidae</taxon>
        <taxon>Diaporthales</taxon>
        <taxon>Gnomoniaceae</taxon>
        <taxon>Gnomoniopsis</taxon>
    </lineage>
</organism>
<gene>
    <name evidence="1" type="ORF">N0V93_000621</name>
</gene>
<keyword evidence="2" id="KW-1185">Reference proteome</keyword>
<proteinExistence type="predicted"/>
<name>A0A9W8Z4C2_9PEZI</name>
<dbReference type="Proteomes" id="UP001140453">
    <property type="component" value="Unassembled WGS sequence"/>
</dbReference>
<reference evidence="1" key="1">
    <citation type="submission" date="2022-10" db="EMBL/GenBank/DDBJ databases">
        <title>Tapping the CABI collections for fungal endophytes: first genome assemblies for Collariella, Neodidymelliopsis, Ascochyta clinopodiicola, Didymella pomorum, Didymosphaeria variabile, Neocosmospora piperis and Neocucurbitaria cava.</title>
        <authorList>
            <person name="Hill R."/>
        </authorList>
    </citation>
    <scope>NUCLEOTIDE SEQUENCE</scope>
    <source>
        <strain evidence="1">IMI 355082</strain>
    </source>
</reference>
<evidence type="ECO:0000313" key="2">
    <source>
        <dbReference type="Proteomes" id="UP001140453"/>
    </source>
</evidence>
<dbReference type="EMBL" id="JAPEVB010000001">
    <property type="protein sequence ID" value="KAJ4396402.1"/>
    <property type="molecule type" value="Genomic_DNA"/>
</dbReference>